<feature type="compositionally biased region" description="Low complexity" evidence="1">
    <location>
        <begin position="63"/>
        <end position="77"/>
    </location>
</feature>
<reference evidence="2 3" key="1">
    <citation type="journal article" date="2015" name="Nature">
        <title>rRNA introns, odd ribosomes, and small enigmatic genomes across a large radiation of phyla.</title>
        <authorList>
            <person name="Brown C.T."/>
            <person name="Hug L.A."/>
            <person name="Thomas B.C."/>
            <person name="Sharon I."/>
            <person name="Castelle C.J."/>
            <person name="Singh A."/>
            <person name="Wilkins M.J."/>
            <person name="Williams K.H."/>
            <person name="Banfield J.F."/>
        </authorList>
    </citation>
    <scope>NUCLEOTIDE SEQUENCE [LARGE SCALE GENOMIC DNA]</scope>
</reference>
<organism evidence="2 3">
    <name type="scientific">Candidatus Kuenenbacteria bacterium GW2011_GWA2_42_15</name>
    <dbReference type="NCBI Taxonomy" id="1618677"/>
    <lineage>
        <taxon>Bacteria</taxon>
        <taxon>Candidatus Kueneniibacteriota</taxon>
    </lineage>
</organism>
<dbReference type="AlphaFoldDB" id="A0A0G0Z2F2"/>
<sequence length="325" mass="35106">MTRTYHLVMCQYIDPGAIFAPGDDGSRPEQVPPASGIAPMPGDTSTQQPTGCAAGTDCGGQISGQPGYSQPGQPSSGGALGQPGEYRQPMPGAAGQMGQDSNPGQMDDQGRMGPSEEEQKKMDEQRFAQMKKGFTRFIKEVARIKNQVNVYKKKGVAIPDDLTNALGTMTEMVGKIKSATTPDELEEVMDGFQDSMMIVQEWMPKLSILVEIPRMVKQAEKEIVRAEKAYKADEKKVKSSKMDLADYLSQFRLAIDTQKAILEEAKGLAKSDPSGVEPGGEIIEKSEKKETGNRRIAGSINGSEESVRSNQKDGQRQALGCGGDH</sequence>
<comment type="caution">
    <text evidence="2">The sequence shown here is derived from an EMBL/GenBank/DDBJ whole genome shotgun (WGS) entry which is preliminary data.</text>
</comment>
<evidence type="ECO:0000313" key="2">
    <source>
        <dbReference type="EMBL" id="KKS42970.1"/>
    </source>
</evidence>
<accession>A0A0G0Z2F2</accession>
<name>A0A0G0Z2F2_9BACT</name>
<proteinExistence type="predicted"/>
<evidence type="ECO:0000313" key="3">
    <source>
        <dbReference type="Proteomes" id="UP000034516"/>
    </source>
</evidence>
<dbReference type="Proteomes" id="UP000034516">
    <property type="component" value="Unassembled WGS sequence"/>
</dbReference>
<feature type="region of interest" description="Disordered" evidence="1">
    <location>
        <begin position="266"/>
        <end position="325"/>
    </location>
</feature>
<protein>
    <submittedName>
        <fullName evidence="2">Uncharacterized protein</fullName>
    </submittedName>
</protein>
<feature type="compositionally biased region" description="Basic and acidic residues" evidence="1">
    <location>
        <begin position="305"/>
        <end position="315"/>
    </location>
</feature>
<dbReference type="EMBL" id="LCCW01000005">
    <property type="protein sequence ID" value="KKS42970.1"/>
    <property type="molecule type" value="Genomic_DNA"/>
</dbReference>
<feature type="compositionally biased region" description="Basic and acidic residues" evidence="1">
    <location>
        <begin position="282"/>
        <end position="293"/>
    </location>
</feature>
<feature type="region of interest" description="Disordered" evidence="1">
    <location>
        <begin position="20"/>
        <end position="124"/>
    </location>
</feature>
<evidence type="ECO:0000256" key="1">
    <source>
        <dbReference type="SAM" id="MobiDB-lite"/>
    </source>
</evidence>
<gene>
    <name evidence="2" type="ORF">UV02_C0005G0001</name>
</gene>